<keyword evidence="2" id="KW-1185">Reference proteome</keyword>
<proteinExistence type="predicted"/>
<reference evidence="1" key="1">
    <citation type="submission" date="2021-03" db="EMBL/GenBank/DDBJ databases">
        <authorList>
            <person name="Li Z."/>
            <person name="Yang C."/>
        </authorList>
    </citation>
    <scope>NUCLEOTIDE SEQUENCE</scope>
    <source>
        <strain evidence="1">Dzin_1.0</strain>
        <tissue evidence="1">Leaf</tissue>
    </source>
</reference>
<dbReference type="AlphaFoldDB" id="A0A9D5H4H9"/>
<reference evidence="1" key="2">
    <citation type="journal article" date="2022" name="Hortic Res">
        <title>The genome of Dioscorea zingiberensis sheds light on the biosynthesis, origin and evolution of the medicinally important diosgenin saponins.</title>
        <authorList>
            <person name="Li Y."/>
            <person name="Tan C."/>
            <person name="Li Z."/>
            <person name="Guo J."/>
            <person name="Li S."/>
            <person name="Chen X."/>
            <person name="Wang C."/>
            <person name="Dai X."/>
            <person name="Yang H."/>
            <person name="Song W."/>
            <person name="Hou L."/>
            <person name="Xu J."/>
            <person name="Tong Z."/>
            <person name="Xu A."/>
            <person name="Yuan X."/>
            <person name="Wang W."/>
            <person name="Yang Q."/>
            <person name="Chen L."/>
            <person name="Sun Z."/>
            <person name="Wang K."/>
            <person name="Pan B."/>
            <person name="Chen J."/>
            <person name="Bao Y."/>
            <person name="Liu F."/>
            <person name="Qi X."/>
            <person name="Gang D.R."/>
            <person name="Wen J."/>
            <person name="Li J."/>
        </authorList>
    </citation>
    <scope>NUCLEOTIDE SEQUENCE</scope>
    <source>
        <strain evidence="1">Dzin_1.0</strain>
    </source>
</reference>
<gene>
    <name evidence="1" type="ORF">J5N97_028080</name>
</gene>
<sequence length="72" mass="7858">MAHFIAETFTPLGNANCGNLILTRFLVIKNSSSVIALEFISIGSITDDQSDGRVTRDSKAQLLIKICKDSEE</sequence>
<dbReference type="EMBL" id="JAGGNH010000009">
    <property type="protein sequence ID" value="KAJ0962958.1"/>
    <property type="molecule type" value="Genomic_DNA"/>
</dbReference>
<evidence type="ECO:0000313" key="2">
    <source>
        <dbReference type="Proteomes" id="UP001085076"/>
    </source>
</evidence>
<organism evidence="1 2">
    <name type="scientific">Dioscorea zingiberensis</name>
    <dbReference type="NCBI Taxonomy" id="325984"/>
    <lineage>
        <taxon>Eukaryota</taxon>
        <taxon>Viridiplantae</taxon>
        <taxon>Streptophyta</taxon>
        <taxon>Embryophyta</taxon>
        <taxon>Tracheophyta</taxon>
        <taxon>Spermatophyta</taxon>
        <taxon>Magnoliopsida</taxon>
        <taxon>Liliopsida</taxon>
        <taxon>Dioscoreales</taxon>
        <taxon>Dioscoreaceae</taxon>
        <taxon>Dioscorea</taxon>
    </lineage>
</organism>
<evidence type="ECO:0000313" key="1">
    <source>
        <dbReference type="EMBL" id="KAJ0962958.1"/>
    </source>
</evidence>
<comment type="caution">
    <text evidence="1">The sequence shown here is derived from an EMBL/GenBank/DDBJ whole genome shotgun (WGS) entry which is preliminary data.</text>
</comment>
<name>A0A9D5H4H9_9LILI</name>
<accession>A0A9D5H4H9</accession>
<dbReference type="Proteomes" id="UP001085076">
    <property type="component" value="Miscellaneous, Linkage group lg09"/>
</dbReference>
<protein>
    <submittedName>
        <fullName evidence="1">Uncharacterized protein</fullName>
    </submittedName>
</protein>